<reference evidence="3 4" key="1">
    <citation type="submission" date="2019-04" db="EMBL/GenBank/DDBJ databases">
        <title>Friends and foes A comparative genomics study of 23 Aspergillus species from section Flavi.</title>
        <authorList>
            <consortium name="DOE Joint Genome Institute"/>
            <person name="Kjaerbolling I."/>
            <person name="Vesth T."/>
            <person name="Frisvad J.C."/>
            <person name="Nybo J.L."/>
            <person name="Theobald S."/>
            <person name="Kildgaard S."/>
            <person name="Isbrandt T."/>
            <person name="Kuo A."/>
            <person name="Sato A."/>
            <person name="Lyhne E.K."/>
            <person name="Kogle M.E."/>
            <person name="Wiebenga A."/>
            <person name="Kun R.S."/>
            <person name="Lubbers R.J."/>
            <person name="Makela M.R."/>
            <person name="Barry K."/>
            <person name="Chovatia M."/>
            <person name="Clum A."/>
            <person name="Daum C."/>
            <person name="Haridas S."/>
            <person name="He G."/>
            <person name="LaButti K."/>
            <person name="Lipzen A."/>
            <person name="Mondo S."/>
            <person name="Riley R."/>
            <person name="Salamov A."/>
            <person name="Simmons B.A."/>
            <person name="Magnuson J.K."/>
            <person name="Henrissat B."/>
            <person name="Mortensen U.H."/>
            <person name="Larsen T.O."/>
            <person name="Devries R.P."/>
            <person name="Grigoriev I.V."/>
            <person name="Machida M."/>
            <person name="Baker S.E."/>
            <person name="Andersen M.R."/>
        </authorList>
    </citation>
    <scope>NUCLEOTIDE SEQUENCE [LARGE SCALE GENOMIC DNA]</scope>
    <source>
        <strain evidence="3 4">IBT 18842</strain>
    </source>
</reference>
<dbReference type="PANTHER" id="PTHR43330:SF15">
    <property type="entry name" value="METHIONINE AMINOPEPTIDASE"/>
    <property type="match status" value="1"/>
</dbReference>
<dbReference type="SUPFAM" id="SSF55920">
    <property type="entry name" value="Creatinase/aminopeptidase"/>
    <property type="match status" value="1"/>
</dbReference>
<dbReference type="PROSITE" id="PS52013">
    <property type="entry name" value="ZF_C6H2"/>
    <property type="match status" value="1"/>
</dbReference>
<dbReference type="Pfam" id="PF15801">
    <property type="entry name" value="zf-C6H2"/>
    <property type="match status" value="1"/>
</dbReference>
<dbReference type="PANTHER" id="PTHR43330">
    <property type="entry name" value="METHIONINE AMINOPEPTIDASE"/>
    <property type="match status" value="1"/>
</dbReference>
<accession>A0A5N6TU47</accession>
<organism evidence="3 4">
    <name type="scientific">Aspergillus avenaceus</name>
    <dbReference type="NCBI Taxonomy" id="36643"/>
    <lineage>
        <taxon>Eukaryota</taxon>
        <taxon>Fungi</taxon>
        <taxon>Dikarya</taxon>
        <taxon>Ascomycota</taxon>
        <taxon>Pezizomycotina</taxon>
        <taxon>Eurotiomycetes</taxon>
        <taxon>Eurotiomycetidae</taxon>
        <taxon>Eurotiales</taxon>
        <taxon>Aspergillaceae</taxon>
        <taxon>Aspergillus</taxon>
        <taxon>Aspergillus subgen. Circumdati</taxon>
    </lineage>
</organism>
<gene>
    <name evidence="3" type="ORF">BDV25DRAFT_140465</name>
</gene>
<dbReference type="AlphaFoldDB" id="A0A5N6TU47"/>
<keyword evidence="1" id="KW-0862">Zinc</keyword>
<keyword evidence="1" id="KW-0479">Metal-binding</keyword>
<dbReference type="Gene3D" id="3.90.230.10">
    <property type="entry name" value="Creatinase/methionine aminopeptidase superfamily"/>
    <property type="match status" value="1"/>
</dbReference>
<protein>
    <recommendedName>
        <fullName evidence="2">C6H2-type domain-containing protein</fullName>
    </recommendedName>
</protein>
<evidence type="ECO:0000256" key="1">
    <source>
        <dbReference type="PROSITE-ProRule" id="PRU01357"/>
    </source>
</evidence>
<proteinExistence type="inferred from homology"/>
<dbReference type="EMBL" id="ML742112">
    <property type="protein sequence ID" value="KAE8149820.1"/>
    <property type="molecule type" value="Genomic_DNA"/>
</dbReference>
<dbReference type="Proteomes" id="UP000325780">
    <property type="component" value="Unassembled WGS sequence"/>
</dbReference>
<comment type="similarity">
    <text evidence="1">Belongs to the peptidase M24A family. Methionine aminopeptidase type 1 subfamily.</text>
</comment>
<evidence type="ECO:0000313" key="3">
    <source>
        <dbReference type="EMBL" id="KAE8149820.1"/>
    </source>
</evidence>
<dbReference type="GO" id="GO:0008270">
    <property type="term" value="F:zinc ion binding"/>
    <property type="evidence" value="ECO:0007669"/>
    <property type="project" value="UniProtKB-KW"/>
</dbReference>
<name>A0A5N6TU47_ASPAV</name>
<evidence type="ECO:0000259" key="2">
    <source>
        <dbReference type="PROSITE" id="PS52013"/>
    </source>
</evidence>
<dbReference type="GO" id="GO:0005829">
    <property type="term" value="C:cytosol"/>
    <property type="evidence" value="ECO:0007669"/>
    <property type="project" value="TreeGrafter"/>
</dbReference>
<dbReference type="InterPro" id="IPR031615">
    <property type="entry name" value="Zfn-C6H2"/>
</dbReference>
<dbReference type="OrthoDB" id="3209743at2759"/>
<dbReference type="InterPro" id="IPR036005">
    <property type="entry name" value="Creatinase/aminopeptidase-like"/>
</dbReference>
<sequence length="196" mass="21994">MGDIASDLPAKRKCLGVDCEKEAEALQCPTCLKLGMTDSFFCSQDCFKRNWAQHKSIHKTAQGKTQNGIFRTIIPPKVVSEPDPVTGLYNPFPTYSFTGSVRPVYPLSPMRTLPKSIRRPDWSETGIPKAERRLNRSKIDLLDPKGQEAMRKVCHLAREVLDITAAELRPGITTDYLDEVCHKACVERDVSLLVPH</sequence>
<keyword evidence="4" id="KW-1185">Reference proteome</keyword>
<evidence type="ECO:0000313" key="4">
    <source>
        <dbReference type="Proteomes" id="UP000325780"/>
    </source>
</evidence>
<keyword evidence="1" id="KW-0863">Zinc-finger</keyword>
<feature type="domain" description="C6H2-type" evidence="2">
    <location>
        <begin position="11"/>
        <end position="65"/>
    </location>
</feature>
<dbReference type="GO" id="GO:0070006">
    <property type="term" value="F:metalloaminopeptidase activity"/>
    <property type="evidence" value="ECO:0007669"/>
    <property type="project" value="TreeGrafter"/>
</dbReference>